<name>A0A4S4LAK8_9AGAM</name>
<evidence type="ECO:0000259" key="1">
    <source>
        <dbReference type="PROSITE" id="PS50097"/>
    </source>
</evidence>
<keyword evidence="3" id="KW-1185">Reference proteome</keyword>
<proteinExistence type="predicted"/>
<comment type="caution">
    <text evidence="2">The sequence shown here is derived from an EMBL/GenBank/DDBJ whole genome shotgun (WGS) entry which is preliminary data.</text>
</comment>
<organism evidence="2 3">
    <name type="scientific">Phellinidium pouzarii</name>
    <dbReference type="NCBI Taxonomy" id="167371"/>
    <lineage>
        <taxon>Eukaryota</taxon>
        <taxon>Fungi</taxon>
        <taxon>Dikarya</taxon>
        <taxon>Basidiomycota</taxon>
        <taxon>Agaricomycotina</taxon>
        <taxon>Agaricomycetes</taxon>
        <taxon>Hymenochaetales</taxon>
        <taxon>Hymenochaetaceae</taxon>
        <taxon>Phellinidium</taxon>
    </lineage>
</organism>
<reference evidence="2 3" key="1">
    <citation type="submission" date="2019-02" db="EMBL/GenBank/DDBJ databases">
        <title>Genome sequencing of the rare red list fungi Phellinidium pouzarii.</title>
        <authorList>
            <person name="Buettner E."/>
            <person name="Kellner H."/>
        </authorList>
    </citation>
    <scope>NUCLEOTIDE SEQUENCE [LARGE SCALE GENOMIC DNA]</scope>
    <source>
        <strain evidence="2 3">DSM 108285</strain>
    </source>
</reference>
<protein>
    <recommendedName>
        <fullName evidence="1">BTB domain-containing protein</fullName>
    </recommendedName>
</protein>
<gene>
    <name evidence="2" type="ORF">EW145_g2631</name>
</gene>
<dbReference type="InterPro" id="IPR011333">
    <property type="entry name" value="SKP1/BTB/POZ_sf"/>
</dbReference>
<evidence type="ECO:0000313" key="3">
    <source>
        <dbReference type="Proteomes" id="UP000308199"/>
    </source>
</evidence>
<dbReference type="OrthoDB" id="3266199at2759"/>
<sequence length="325" mass="36737">MATQKLSSTVARFHPSYSSSDFDIVIVAADGVPFRVHSQILKHGAPIFFRNMQSSVINDSVHVDESSNIVAALLDVIYPDRGLECERPNLAAALTSKAEQLALATKKLDIPSASRAVQLFLFKELSPTLAYDERLSPIRKYGIACRLGWDKAAEIASTETIGMSLTSAEALKELKDIDTPSVLRLQELHDGRKKSLFQNICHPIHINKFIKWCSCDTVHSQIEKDYRWKIFLLRISQLLNNCPSYEVILKSDAFWNERDCARIFRIGYRGIFSPSIDCKCSYGSSSPVAKYTYLEKDMYLTYIKQVLDSLPKSIHWQPSTMCICI</sequence>
<evidence type="ECO:0000313" key="2">
    <source>
        <dbReference type="EMBL" id="THH08557.1"/>
    </source>
</evidence>
<dbReference type="PROSITE" id="PS50097">
    <property type="entry name" value="BTB"/>
    <property type="match status" value="1"/>
</dbReference>
<feature type="domain" description="BTB" evidence="1">
    <location>
        <begin position="22"/>
        <end position="81"/>
    </location>
</feature>
<dbReference type="AlphaFoldDB" id="A0A4S4LAK8"/>
<dbReference type="Proteomes" id="UP000308199">
    <property type="component" value="Unassembled WGS sequence"/>
</dbReference>
<dbReference type="Pfam" id="PF00651">
    <property type="entry name" value="BTB"/>
    <property type="match status" value="1"/>
</dbReference>
<accession>A0A4S4LAK8</accession>
<dbReference type="InterPro" id="IPR000210">
    <property type="entry name" value="BTB/POZ_dom"/>
</dbReference>
<dbReference type="Gene3D" id="3.30.710.10">
    <property type="entry name" value="Potassium Channel Kv1.1, Chain A"/>
    <property type="match status" value="1"/>
</dbReference>
<dbReference type="EMBL" id="SGPK01000095">
    <property type="protein sequence ID" value="THH08557.1"/>
    <property type="molecule type" value="Genomic_DNA"/>
</dbReference>